<dbReference type="PROSITE" id="PS51371">
    <property type="entry name" value="CBS"/>
    <property type="match status" value="1"/>
</dbReference>
<dbReference type="RefSeq" id="WP_200391697.1">
    <property type="nucleotide sequence ID" value="NZ_JAENIO010000020.1"/>
</dbReference>
<sequence>MSRSNSKLLVVGHRNPDTDAICSAIGQAELLRMTGTDAEAIRCGDVPTRTAWVLEKAGLETPRLVTDVRVTAGQIARREVVSVSTEESFLTVYRRMLASGVKSVPVVDGEGEVKGLLRYLDLLRLLLPTQMEGIAVRTVQASLHKICLTLQAESVGAPCQDGEEEEIHLLVGASSEETVQRRLTGAEADGIVQKYLVICGDRPGVQEAAINYGVRALVVTGGFGISPELVSAARAKGVAILLASLDTASVAKLIQCSRQVRSVVSGDFIALEENEVVSHLRKRLSAESQDLFPVVKAGTRKMVGVLSKSDLVEPKRTPLVLVDHNEFAQAVTGVEEAEIHEVIDHHRLAGDLASREPIRFLNEPVGSTSTLVARKFVHRDLEPSPGVALCLCAGIISDTLMLTSPTTTELDRDILQWLAPIAKVDPEEFTDEFFAVGSLLVGGTPKEILTTDRKEFFEEGIKISISQIEERGLTPFAKRKEELEESLSELRLQENCDLALLVITDISTHDSLILASGNAALLEALPYERQDGIFRAPGVVSRKKQVFPAVWGACRSAASRLSAGS</sequence>
<dbReference type="Gene3D" id="3.10.580.10">
    <property type="entry name" value="CBS-domain"/>
    <property type="match status" value="1"/>
</dbReference>
<dbReference type="NCBIfam" id="NF011448">
    <property type="entry name" value="PRK14869.2-4"/>
    <property type="match status" value="1"/>
</dbReference>
<gene>
    <name evidence="11" type="ORF">JIN78_09345</name>
</gene>
<comment type="catalytic activity">
    <reaction evidence="8">
        <text>diphosphate + H2O = 2 phosphate + H(+)</text>
        <dbReference type="Rhea" id="RHEA:24576"/>
        <dbReference type="ChEBI" id="CHEBI:15377"/>
        <dbReference type="ChEBI" id="CHEBI:15378"/>
        <dbReference type="ChEBI" id="CHEBI:33019"/>
        <dbReference type="ChEBI" id="CHEBI:43474"/>
        <dbReference type="EC" id="3.6.1.1"/>
    </reaction>
</comment>
<evidence type="ECO:0000259" key="10">
    <source>
        <dbReference type="PROSITE" id="PS51371"/>
    </source>
</evidence>
<dbReference type="InterPro" id="IPR046342">
    <property type="entry name" value="CBS_dom_sf"/>
</dbReference>
<keyword evidence="4" id="KW-0479">Metal-binding</keyword>
<dbReference type="SUPFAM" id="SSF75138">
    <property type="entry name" value="HprK N-terminal domain-like"/>
    <property type="match status" value="1"/>
</dbReference>
<dbReference type="InterPro" id="IPR000644">
    <property type="entry name" value="CBS_dom"/>
</dbReference>
<proteinExistence type="predicted"/>
<evidence type="ECO:0000256" key="2">
    <source>
        <dbReference type="ARBA" id="ARBA00011643"/>
    </source>
</evidence>
<dbReference type="InterPro" id="IPR038222">
    <property type="entry name" value="DHHA2_dom_sf"/>
</dbReference>
<evidence type="ECO:0000256" key="9">
    <source>
        <dbReference type="PROSITE-ProRule" id="PRU00703"/>
    </source>
</evidence>
<dbReference type="PANTHER" id="PTHR12112:SF22">
    <property type="entry name" value="MANGANESE-DEPENDENT INORGANIC PYROPHOSPHATASE-RELATED"/>
    <property type="match status" value="1"/>
</dbReference>
<reference evidence="11" key="1">
    <citation type="submission" date="2021-01" db="EMBL/GenBank/DDBJ databases">
        <title>Modified the classification status of verrucomicrobia.</title>
        <authorList>
            <person name="Feng X."/>
        </authorList>
    </citation>
    <scope>NUCLEOTIDE SEQUENCE</scope>
    <source>
        <strain evidence="11">KCTC 12986</strain>
    </source>
</reference>
<protein>
    <recommendedName>
        <fullName evidence="3">inorganic diphosphatase</fullName>
        <ecNumber evidence="3">3.6.1.1</ecNumber>
    </recommendedName>
    <alternativeName>
        <fullName evidence="7">Pyrophosphate phospho-hydrolase</fullName>
    </alternativeName>
</protein>
<dbReference type="SUPFAM" id="SSF54631">
    <property type="entry name" value="CBS-domain pair"/>
    <property type="match status" value="1"/>
</dbReference>
<dbReference type="InterPro" id="IPR004097">
    <property type="entry name" value="DHHA2"/>
</dbReference>
<name>A0A934RNV6_9BACT</name>
<comment type="cofactor">
    <cofactor evidence="1">
        <name>Mn(2+)</name>
        <dbReference type="ChEBI" id="CHEBI:29035"/>
    </cofactor>
</comment>
<dbReference type="GO" id="GO:0046872">
    <property type="term" value="F:metal ion binding"/>
    <property type="evidence" value="ECO:0007669"/>
    <property type="project" value="UniProtKB-KW"/>
</dbReference>
<dbReference type="GO" id="GO:0005737">
    <property type="term" value="C:cytoplasm"/>
    <property type="evidence" value="ECO:0007669"/>
    <property type="project" value="InterPro"/>
</dbReference>
<evidence type="ECO:0000313" key="12">
    <source>
        <dbReference type="Proteomes" id="UP000604083"/>
    </source>
</evidence>
<keyword evidence="12" id="KW-1185">Reference proteome</keyword>
<dbReference type="EC" id="3.6.1.1" evidence="3"/>
<evidence type="ECO:0000256" key="7">
    <source>
        <dbReference type="ARBA" id="ARBA00032535"/>
    </source>
</evidence>
<evidence type="ECO:0000256" key="6">
    <source>
        <dbReference type="ARBA" id="ARBA00023211"/>
    </source>
</evidence>
<dbReference type="AlphaFoldDB" id="A0A934RNV6"/>
<evidence type="ECO:0000256" key="4">
    <source>
        <dbReference type="ARBA" id="ARBA00022723"/>
    </source>
</evidence>
<dbReference type="PANTHER" id="PTHR12112">
    <property type="entry name" value="BNIP - RELATED"/>
    <property type="match status" value="1"/>
</dbReference>
<dbReference type="InterPro" id="IPR028979">
    <property type="entry name" value="Ser_kin/Pase_Hpr-like_N_sf"/>
</dbReference>
<dbReference type="InterPro" id="IPR038763">
    <property type="entry name" value="DHH_sf"/>
</dbReference>
<dbReference type="EMBL" id="JAENIO010000020">
    <property type="protein sequence ID" value="MBK1834263.1"/>
    <property type="molecule type" value="Genomic_DNA"/>
</dbReference>
<dbReference type="Gene3D" id="3.10.310.20">
    <property type="entry name" value="DHHA2 domain"/>
    <property type="match status" value="1"/>
</dbReference>
<evidence type="ECO:0000256" key="1">
    <source>
        <dbReference type="ARBA" id="ARBA00001936"/>
    </source>
</evidence>
<dbReference type="SMART" id="SM00116">
    <property type="entry name" value="CBS"/>
    <property type="match status" value="1"/>
</dbReference>
<accession>A0A934RNV6</accession>
<organism evidence="11 12">
    <name type="scientific">Roseibacillus ishigakijimensis</name>
    <dbReference type="NCBI Taxonomy" id="454146"/>
    <lineage>
        <taxon>Bacteria</taxon>
        <taxon>Pseudomonadati</taxon>
        <taxon>Verrucomicrobiota</taxon>
        <taxon>Verrucomicrobiia</taxon>
        <taxon>Verrucomicrobiales</taxon>
        <taxon>Verrucomicrobiaceae</taxon>
        <taxon>Roseibacillus</taxon>
    </lineage>
</organism>
<dbReference type="SMART" id="SM01131">
    <property type="entry name" value="DHHA2"/>
    <property type="match status" value="1"/>
</dbReference>
<comment type="subunit">
    <text evidence="2">Homohexamer.</text>
</comment>
<feature type="domain" description="CBS" evidence="10">
    <location>
        <begin position="76"/>
        <end position="136"/>
    </location>
</feature>
<dbReference type="Gene3D" id="3.90.1640.10">
    <property type="entry name" value="inorganic pyrophosphatase (n-terminal core)"/>
    <property type="match status" value="2"/>
</dbReference>
<evidence type="ECO:0000256" key="5">
    <source>
        <dbReference type="ARBA" id="ARBA00022801"/>
    </source>
</evidence>
<dbReference type="Pfam" id="PF07085">
    <property type="entry name" value="DRTGG"/>
    <property type="match status" value="1"/>
</dbReference>
<dbReference type="SUPFAM" id="SSF64182">
    <property type="entry name" value="DHH phosphoesterases"/>
    <property type="match status" value="1"/>
</dbReference>
<dbReference type="Pfam" id="PF00571">
    <property type="entry name" value="CBS"/>
    <property type="match status" value="1"/>
</dbReference>
<dbReference type="InterPro" id="IPR010766">
    <property type="entry name" value="DRTGG"/>
</dbReference>
<keyword evidence="9" id="KW-0129">CBS domain</keyword>
<dbReference type="NCBIfam" id="NF011443">
    <property type="entry name" value="PRK14869.1-5"/>
    <property type="match status" value="1"/>
</dbReference>
<dbReference type="GO" id="GO:0004427">
    <property type="term" value="F:inorganic diphosphate phosphatase activity"/>
    <property type="evidence" value="ECO:0007669"/>
    <property type="project" value="UniProtKB-EC"/>
</dbReference>
<comment type="caution">
    <text evidence="11">The sequence shown here is derived from an EMBL/GenBank/DDBJ whole genome shotgun (WGS) entry which is preliminary data.</text>
</comment>
<dbReference type="Proteomes" id="UP000604083">
    <property type="component" value="Unassembled WGS sequence"/>
</dbReference>
<dbReference type="Gene3D" id="3.40.1390.20">
    <property type="entry name" value="HprK N-terminal domain-like"/>
    <property type="match status" value="1"/>
</dbReference>
<dbReference type="InterPro" id="IPR001667">
    <property type="entry name" value="DDH_dom"/>
</dbReference>
<evidence type="ECO:0000313" key="11">
    <source>
        <dbReference type="EMBL" id="MBK1834263.1"/>
    </source>
</evidence>
<keyword evidence="5 11" id="KW-0378">Hydrolase</keyword>
<evidence type="ECO:0000256" key="8">
    <source>
        <dbReference type="ARBA" id="ARBA00047820"/>
    </source>
</evidence>
<keyword evidence="6" id="KW-0464">Manganese</keyword>
<dbReference type="Pfam" id="PF02833">
    <property type="entry name" value="DHHA2"/>
    <property type="match status" value="1"/>
</dbReference>
<evidence type="ECO:0000256" key="3">
    <source>
        <dbReference type="ARBA" id="ARBA00012146"/>
    </source>
</evidence>
<dbReference type="Pfam" id="PF01368">
    <property type="entry name" value="DHH"/>
    <property type="match status" value="1"/>
</dbReference>